<proteinExistence type="predicted"/>
<protein>
    <submittedName>
        <fullName evidence="2">Retinoic acid-induced protein 1</fullName>
    </submittedName>
</protein>
<name>A0A0A9ZF44_LYGHE</name>
<keyword evidence="1" id="KW-0732">Signal</keyword>
<gene>
    <name evidence="2" type="primary">Rai1_1</name>
    <name evidence="2" type="ORF">CM83_103860</name>
</gene>
<reference evidence="2" key="2">
    <citation type="submission" date="2014-07" db="EMBL/GenBank/DDBJ databases">
        <authorList>
            <person name="Hull J."/>
        </authorList>
    </citation>
    <scope>NUCLEOTIDE SEQUENCE</scope>
</reference>
<sequence length="134" mass="15551">MMFVTLLALAVLNGASSSQMVWDTQVDPLTLWRMYSSAGFVPEDSLWNMENGGHYIMYVPGISLHVLHKYQKGTLGEKMERNARKERHTLQNRLSNLKASFTNKYMGQLNRILQKYYNIPDPEPLLKIFSQFSY</sequence>
<dbReference type="EMBL" id="GBHO01003109">
    <property type="protein sequence ID" value="JAG40495.1"/>
    <property type="molecule type" value="Transcribed_RNA"/>
</dbReference>
<feature type="signal peptide" evidence="1">
    <location>
        <begin position="1"/>
        <end position="17"/>
    </location>
</feature>
<feature type="chain" id="PRO_5002054039" evidence="1">
    <location>
        <begin position="18"/>
        <end position="134"/>
    </location>
</feature>
<reference evidence="2" key="1">
    <citation type="journal article" date="2014" name="PLoS ONE">
        <title>Transcriptome-Based Identification of ABC Transporters in the Western Tarnished Plant Bug Lygus hesperus.</title>
        <authorList>
            <person name="Hull J.J."/>
            <person name="Chaney K."/>
            <person name="Geib S.M."/>
            <person name="Fabrick J.A."/>
            <person name="Brent C.S."/>
            <person name="Walsh D."/>
            <person name="Lavine L.C."/>
        </authorList>
    </citation>
    <scope>NUCLEOTIDE SEQUENCE</scope>
</reference>
<organism evidence="2">
    <name type="scientific">Lygus hesperus</name>
    <name type="common">Western plant bug</name>
    <dbReference type="NCBI Taxonomy" id="30085"/>
    <lineage>
        <taxon>Eukaryota</taxon>
        <taxon>Metazoa</taxon>
        <taxon>Ecdysozoa</taxon>
        <taxon>Arthropoda</taxon>
        <taxon>Hexapoda</taxon>
        <taxon>Insecta</taxon>
        <taxon>Pterygota</taxon>
        <taxon>Neoptera</taxon>
        <taxon>Paraneoptera</taxon>
        <taxon>Hemiptera</taxon>
        <taxon>Heteroptera</taxon>
        <taxon>Panheteroptera</taxon>
        <taxon>Cimicomorpha</taxon>
        <taxon>Miridae</taxon>
        <taxon>Mirini</taxon>
        <taxon>Lygus</taxon>
    </lineage>
</organism>
<evidence type="ECO:0000313" key="2">
    <source>
        <dbReference type="EMBL" id="JAG40495.1"/>
    </source>
</evidence>
<dbReference type="AlphaFoldDB" id="A0A0A9ZF44"/>
<evidence type="ECO:0000256" key="1">
    <source>
        <dbReference type="SAM" id="SignalP"/>
    </source>
</evidence>
<accession>A0A0A9ZF44</accession>